<evidence type="ECO:0000256" key="7">
    <source>
        <dbReference type="ARBA" id="ARBA00039966"/>
    </source>
</evidence>
<keyword evidence="10" id="KW-1185">Reference proteome</keyword>
<evidence type="ECO:0000256" key="2">
    <source>
        <dbReference type="ARBA" id="ARBA00011375"/>
    </source>
</evidence>
<comment type="subunit">
    <text evidence="2">Interacts with microtubules.</text>
</comment>
<evidence type="ECO:0000256" key="3">
    <source>
        <dbReference type="ARBA" id="ARBA00022490"/>
    </source>
</evidence>
<reference evidence="9 10" key="1">
    <citation type="journal article" date="2019" name="BMC Genomics">
        <title>New insights from Opisthorchis felineus genome: update on genomics of the epidemiologically important liver flukes.</title>
        <authorList>
            <person name="Ershov N.I."/>
            <person name="Mordvinov V.A."/>
            <person name="Prokhortchouk E.B."/>
            <person name="Pakharukova M.Y."/>
            <person name="Gunbin K.V."/>
            <person name="Ustyantsev K."/>
            <person name="Genaev M.A."/>
            <person name="Blinov A.G."/>
            <person name="Mazur A."/>
            <person name="Boulygina E."/>
            <person name="Tsygankova S."/>
            <person name="Khrameeva E."/>
            <person name="Chekanov N."/>
            <person name="Fan G."/>
            <person name="Xiao A."/>
            <person name="Zhang H."/>
            <person name="Xu X."/>
            <person name="Yang H."/>
            <person name="Solovyev V."/>
            <person name="Lee S.M."/>
            <person name="Liu X."/>
            <person name="Afonnikov D.A."/>
            <person name="Skryabin K.G."/>
        </authorList>
    </citation>
    <scope>NUCLEOTIDE SEQUENCE [LARGE SCALE GENOMIC DNA]</scope>
    <source>
        <strain evidence="9">AK-0245</strain>
        <tissue evidence="9">Whole organism</tissue>
    </source>
</reference>
<name>A0A4S2LHQ7_OPIFE</name>
<keyword evidence="3" id="KW-0963">Cytoplasm</keyword>
<keyword evidence="6" id="KW-0206">Cytoskeleton</keyword>
<gene>
    <name evidence="9" type="ORF">CRM22_008553</name>
</gene>
<dbReference type="GO" id="GO:0097431">
    <property type="term" value="C:mitotic spindle pole"/>
    <property type="evidence" value="ECO:0007669"/>
    <property type="project" value="TreeGrafter"/>
</dbReference>
<dbReference type="GO" id="GO:0008017">
    <property type="term" value="F:microtubule binding"/>
    <property type="evidence" value="ECO:0007669"/>
    <property type="project" value="TreeGrafter"/>
</dbReference>
<comment type="subcellular location">
    <subcellularLocation>
        <location evidence="1">Cytoplasm</location>
        <location evidence="1">Cytoskeleton</location>
    </subcellularLocation>
</comment>
<proteinExistence type="predicted"/>
<evidence type="ECO:0000313" key="9">
    <source>
        <dbReference type="EMBL" id="TGZ60399.1"/>
    </source>
</evidence>
<dbReference type="AlphaFoldDB" id="A0A4S2LHQ7"/>
<dbReference type="Pfam" id="PF21033">
    <property type="entry name" value="RMD1-3"/>
    <property type="match status" value="1"/>
</dbReference>
<dbReference type="GO" id="GO:0005737">
    <property type="term" value="C:cytoplasm"/>
    <property type="evidence" value="ECO:0007669"/>
    <property type="project" value="TreeGrafter"/>
</dbReference>
<dbReference type="PANTHER" id="PTHR16056:SF16">
    <property type="entry name" value="REGULATOR OF MICROTUBULE DYNAMICS PROTEIN 1"/>
    <property type="match status" value="1"/>
</dbReference>
<evidence type="ECO:0000256" key="6">
    <source>
        <dbReference type="ARBA" id="ARBA00023212"/>
    </source>
</evidence>
<evidence type="ECO:0000256" key="8">
    <source>
        <dbReference type="ARBA" id="ARBA00041958"/>
    </source>
</evidence>
<dbReference type="Gene3D" id="1.25.40.10">
    <property type="entry name" value="Tetratricopeptide repeat domain"/>
    <property type="match status" value="1"/>
</dbReference>
<evidence type="ECO:0000256" key="4">
    <source>
        <dbReference type="ARBA" id="ARBA00022737"/>
    </source>
</evidence>
<dbReference type="GO" id="GO:0005876">
    <property type="term" value="C:spindle microtubule"/>
    <property type="evidence" value="ECO:0007669"/>
    <property type="project" value="TreeGrafter"/>
</dbReference>
<evidence type="ECO:0000313" key="10">
    <source>
        <dbReference type="Proteomes" id="UP000308267"/>
    </source>
</evidence>
<dbReference type="SUPFAM" id="SSF48452">
    <property type="entry name" value="TPR-like"/>
    <property type="match status" value="1"/>
</dbReference>
<evidence type="ECO:0000256" key="1">
    <source>
        <dbReference type="ARBA" id="ARBA00004245"/>
    </source>
</evidence>
<protein>
    <recommendedName>
        <fullName evidence="7">Regulator of microtubule dynamics protein 1</fullName>
    </recommendedName>
    <alternativeName>
        <fullName evidence="8">Protein FAM82B</fullName>
    </alternativeName>
</protein>
<dbReference type="InterPro" id="IPR049039">
    <property type="entry name" value="RMD1-3_a_helical_rpt"/>
</dbReference>
<dbReference type="EMBL" id="SJOL01008397">
    <property type="protein sequence ID" value="TGZ60399.1"/>
    <property type="molecule type" value="Genomic_DNA"/>
</dbReference>
<organism evidence="9 10">
    <name type="scientific">Opisthorchis felineus</name>
    <dbReference type="NCBI Taxonomy" id="147828"/>
    <lineage>
        <taxon>Eukaryota</taxon>
        <taxon>Metazoa</taxon>
        <taxon>Spiralia</taxon>
        <taxon>Lophotrochozoa</taxon>
        <taxon>Platyhelminthes</taxon>
        <taxon>Trematoda</taxon>
        <taxon>Digenea</taxon>
        <taxon>Opisthorchiida</taxon>
        <taxon>Opisthorchiata</taxon>
        <taxon>Opisthorchiidae</taxon>
        <taxon>Opisthorchis</taxon>
    </lineage>
</organism>
<sequence>MDAKLKQSDELFWGKRYRDCDAILDSLRSDPEVHWRKARSIFAQITSSSSEPSKDTLRSTFIKGLEETDKGLSVNPKHANCLTWKGICINQIAKIEGINERIKKAYEIQQLWESALEVDPTNDLTLGCMGIWCFTVTDLPDVKRIFAKAFFKTPPSSTYMEALDFLKKSEKYAQRPNIRVHAALAKTYYRLKDTASARMYCEKVLASSDTGYEAEEEKEEVQKILKKI</sequence>
<dbReference type="STRING" id="147828.A0A4S2LHQ7"/>
<dbReference type="PANTHER" id="PTHR16056">
    <property type="entry name" value="REGULATOR OF MICROTUBULE DYNAMICS PROTEIN"/>
    <property type="match status" value="1"/>
</dbReference>
<keyword evidence="5" id="KW-0802">TPR repeat</keyword>
<comment type="caution">
    <text evidence="9">The sequence shown here is derived from an EMBL/GenBank/DDBJ whole genome shotgun (WGS) entry which is preliminary data.</text>
</comment>
<accession>A0A4S2LHQ7</accession>
<dbReference type="OrthoDB" id="69711at2759"/>
<dbReference type="InterPro" id="IPR011990">
    <property type="entry name" value="TPR-like_helical_dom_sf"/>
</dbReference>
<evidence type="ECO:0000256" key="5">
    <source>
        <dbReference type="ARBA" id="ARBA00022803"/>
    </source>
</evidence>
<dbReference type="Proteomes" id="UP000308267">
    <property type="component" value="Unassembled WGS sequence"/>
</dbReference>
<keyword evidence="4" id="KW-0677">Repeat</keyword>